<reference evidence="5" key="2">
    <citation type="submission" date="2020-11" db="EMBL/GenBank/DDBJ databases">
        <authorList>
            <consortium name="NCBI Pathogen Detection Project"/>
        </authorList>
    </citation>
    <scope>NUCLEOTIDE SEQUENCE</scope>
    <source>
        <strain evidence="5">R404</strain>
    </source>
</reference>
<dbReference type="Proteomes" id="UP000856143">
    <property type="component" value="Unassembled WGS sequence"/>
</dbReference>
<evidence type="ECO:0000256" key="1">
    <source>
        <dbReference type="ARBA" id="ARBA00006625"/>
    </source>
</evidence>
<dbReference type="InterPro" id="IPR052193">
    <property type="entry name" value="Peptidase_C59"/>
</dbReference>
<dbReference type="GO" id="GO:0016787">
    <property type="term" value="F:hydrolase activity"/>
    <property type="evidence" value="ECO:0007669"/>
    <property type="project" value="UniProtKB-KW"/>
</dbReference>
<evidence type="ECO:0000256" key="3">
    <source>
        <dbReference type="SAM" id="SignalP"/>
    </source>
</evidence>
<gene>
    <name evidence="5" type="ORF">I8Y21_001132</name>
</gene>
<feature type="chain" id="PRO_5043030957" evidence="3">
    <location>
        <begin position="20"/>
        <end position="361"/>
    </location>
</feature>
<accession>A0AAN5RCC0</accession>
<evidence type="ECO:0000256" key="2">
    <source>
        <dbReference type="ARBA" id="ARBA00022801"/>
    </source>
</evidence>
<evidence type="ECO:0000313" key="5">
    <source>
        <dbReference type="EMBL" id="HAT1680523.1"/>
    </source>
</evidence>
<dbReference type="SUPFAM" id="SSF56235">
    <property type="entry name" value="N-terminal nucleophile aminohydrolases (Ntn hydrolases)"/>
    <property type="match status" value="1"/>
</dbReference>
<organism evidence="5 6">
    <name type="scientific">Klebsiella oxytoca</name>
    <dbReference type="NCBI Taxonomy" id="571"/>
    <lineage>
        <taxon>Bacteria</taxon>
        <taxon>Pseudomonadati</taxon>
        <taxon>Pseudomonadota</taxon>
        <taxon>Gammaproteobacteria</taxon>
        <taxon>Enterobacterales</taxon>
        <taxon>Enterobacteriaceae</taxon>
        <taxon>Klebsiella/Raoultella group</taxon>
        <taxon>Klebsiella</taxon>
    </lineage>
</organism>
<dbReference type="InterPro" id="IPR029132">
    <property type="entry name" value="CBAH/NAAA_C"/>
</dbReference>
<dbReference type="Pfam" id="PF02275">
    <property type="entry name" value="CBAH"/>
    <property type="match status" value="1"/>
</dbReference>
<name>A0AAN5RCC0_KLEOX</name>
<comment type="similarity">
    <text evidence="1">Belongs to the peptidase C59 family.</text>
</comment>
<dbReference type="Gene3D" id="3.60.60.10">
    <property type="entry name" value="Penicillin V Acylase, Chain A"/>
    <property type="match status" value="1"/>
</dbReference>
<evidence type="ECO:0000313" key="6">
    <source>
        <dbReference type="Proteomes" id="UP000856143"/>
    </source>
</evidence>
<dbReference type="EMBL" id="DACSEO010000009">
    <property type="protein sequence ID" value="HAT1680523.1"/>
    <property type="molecule type" value="Genomic_DNA"/>
</dbReference>
<dbReference type="PANTHER" id="PTHR35527:SF2">
    <property type="entry name" value="HYDROLASE"/>
    <property type="match status" value="1"/>
</dbReference>
<proteinExistence type="inferred from homology"/>
<reference evidence="5" key="1">
    <citation type="journal article" date="2018" name="Genome Biol.">
        <title>SKESA: strategic k-mer extension for scrupulous assemblies.</title>
        <authorList>
            <person name="Souvorov A."/>
            <person name="Agarwala R."/>
            <person name="Lipman D.J."/>
        </authorList>
    </citation>
    <scope>NUCLEOTIDE SEQUENCE</scope>
    <source>
        <strain evidence="5">R404</strain>
    </source>
</reference>
<feature type="domain" description="Choloylglycine hydrolase/NAAA C-terminal" evidence="4">
    <location>
        <begin position="25"/>
        <end position="312"/>
    </location>
</feature>
<protein>
    <submittedName>
        <fullName evidence="5">Linear amide C-N hydrolase</fullName>
    </submittedName>
</protein>
<keyword evidence="3" id="KW-0732">Signal</keyword>
<dbReference type="PANTHER" id="PTHR35527">
    <property type="entry name" value="CHOLOYLGLYCINE HYDROLASE"/>
    <property type="match status" value="1"/>
</dbReference>
<comment type="caution">
    <text evidence="5">The sequence shown here is derived from an EMBL/GenBank/DDBJ whole genome shotgun (WGS) entry which is preliminary data.</text>
</comment>
<feature type="signal peptide" evidence="3">
    <location>
        <begin position="1"/>
        <end position="19"/>
    </location>
</feature>
<sequence>MRVSVLSVLMFGSVTLAMSADSSACTRVFMNMYPGYMVSARNLDYFGPADPSLVITPRGVTHTGGNGNNVARWTVHYGSIAIYADNIFPMDGMNEKGLAAHSLYYENGELSQKDNINKPVIESSAWVGYILDNYSSVQEAVNGLKNNVRLVAKKLPIDYDSDTKHLAIEDKSGDSAIIEIDKGTVHIYHNRNYRVMTNPPSYPEQLKNFQKYSGLTDNDMPGGTTAGDRFVRASHNLMQIPSPDNKEQAQGFIEQVINSSLHPLTTKIDKDTQDFIDLYAKYGTDQKQNKGYGTYWTTVADLSHSEYHFKSVSAISEVFVPLSKINFSKGHSIKRIRHIYNYAQKGWEGNLLHRKWESDND</sequence>
<dbReference type="AlphaFoldDB" id="A0AAN5RCC0"/>
<keyword evidence="2 5" id="KW-0378">Hydrolase</keyword>
<evidence type="ECO:0000259" key="4">
    <source>
        <dbReference type="Pfam" id="PF02275"/>
    </source>
</evidence>
<dbReference type="InterPro" id="IPR029055">
    <property type="entry name" value="Ntn_hydrolases_N"/>
</dbReference>